<reference evidence="4 5" key="1">
    <citation type="submission" date="2024-01" db="EMBL/GenBank/DDBJ databases">
        <title>The complete chloroplast genome sequence of Lithospermum erythrorhizon: insights into the phylogenetic relationship among Boraginaceae species and the maternal lineages of purple gromwells.</title>
        <authorList>
            <person name="Okada T."/>
            <person name="Watanabe K."/>
        </authorList>
    </citation>
    <scope>NUCLEOTIDE SEQUENCE [LARGE SCALE GENOMIC DNA]</scope>
</reference>
<dbReference type="PANTHER" id="PTHR11439:SF465">
    <property type="entry name" value="REVERSE TRANSCRIPTASE TY1_COPIA-TYPE DOMAIN-CONTAINING PROTEIN"/>
    <property type="match status" value="1"/>
</dbReference>
<accession>A0AAV3PDE9</accession>
<keyword evidence="1" id="KW-0645">Protease</keyword>
<dbReference type="InterPro" id="IPR013103">
    <property type="entry name" value="RVT_2"/>
</dbReference>
<feature type="compositionally biased region" description="Polar residues" evidence="2">
    <location>
        <begin position="538"/>
        <end position="549"/>
    </location>
</feature>
<proteinExistence type="predicted"/>
<keyword evidence="1" id="KW-0064">Aspartyl protease</keyword>
<dbReference type="GO" id="GO:0004190">
    <property type="term" value="F:aspartic-type endopeptidase activity"/>
    <property type="evidence" value="ECO:0007669"/>
    <property type="project" value="UniProtKB-KW"/>
</dbReference>
<evidence type="ECO:0000313" key="5">
    <source>
        <dbReference type="Proteomes" id="UP001454036"/>
    </source>
</evidence>
<dbReference type="InterPro" id="IPR036397">
    <property type="entry name" value="RNaseH_sf"/>
</dbReference>
<comment type="caution">
    <text evidence="4">The sequence shown here is derived from an EMBL/GenBank/DDBJ whole genome shotgun (WGS) entry which is preliminary data.</text>
</comment>
<dbReference type="InterPro" id="IPR043502">
    <property type="entry name" value="DNA/RNA_pol_sf"/>
</dbReference>
<evidence type="ECO:0000259" key="3">
    <source>
        <dbReference type="PROSITE" id="PS50994"/>
    </source>
</evidence>
<dbReference type="Proteomes" id="UP001454036">
    <property type="component" value="Unassembled WGS sequence"/>
</dbReference>
<feature type="region of interest" description="Disordered" evidence="2">
    <location>
        <begin position="532"/>
        <end position="559"/>
    </location>
</feature>
<dbReference type="CDD" id="cd09272">
    <property type="entry name" value="RNase_HI_RT_Ty1"/>
    <property type="match status" value="1"/>
</dbReference>
<dbReference type="AlphaFoldDB" id="A0AAV3PDE9"/>
<gene>
    <name evidence="4" type="ORF">LIER_08291</name>
</gene>
<evidence type="ECO:0000256" key="2">
    <source>
        <dbReference type="SAM" id="MobiDB-lite"/>
    </source>
</evidence>
<keyword evidence="1" id="KW-0378">Hydrolase</keyword>
<dbReference type="Gene3D" id="3.30.420.10">
    <property type="entry name" value="Ribonuclease H-like superfamily/Ribonuclease H"/>
    <property type="match status" value="1"/>
</dbReference>
<dbReference type="PANTHER" id="PTHR11439">
    <property type="entry name" value="GAG-POL-RELATED RETROTRANSPOSON"/>
    <property type="match status" value="1"/>
</dbReference>
<evidence type="ECO:0000313" key="4">
    <source>
        <dbReference type="EMBL" id="GAA0149006.1"/>
    </source>
</evidence>
<protein>
    <submittedName>
        <fullName evidence="4">Transmembrane signal receptor</fullName>
    </submittedName>
</protein>
<dbReference type="InterPro" id="IPR012337">
    <property type="entry name" value="RNaseH-like_sf"/>
</dbReference>
<dbReference type="EMBL" id="BAABME010001334">
    <property type="protein sequence ID" value="GAA0149006.1"/>
    <property type="molecule type" value="Genomic_DNA"/>
</dbReference>
<dbReference type="SUPFAM" id="SSF53098">
    <property type="entry name" value="Ribonuclease H-like"/>
    <property type="match status" value="1"/>
</dbReference>
<keyword evidence="4" id="KW-0675">Receptor</keyword>
<dbReference type="InterPro" id="IPR001584">
    <property type="entry name" value="Integrase_cat-core"/>
</dbReference>
<dbReference type="InterPro" id="IPR029472">
    <property type="entry name" value="Copia-like_N"/>
</dbReference>
<keyword evidence="5" id="KW-1185">Reference proteome</keyword>
<dbReference type="InterPro" id="IPR057670">
    <property type="entry name" value="SH3_retrovirus"/>
</dbReference>
<keyword evidence="4" id="KW-0812">Transmembrane</keyword>
<name>A0AAV3PDE9_LITER</name>
<organism evidence="4 5">
    <name type="scientific">Lithospermum erythrorhizon</name>
    <name type="common">Purple gromwell</name>
    <name type="synonym">Lithospermum officinale var. erythrorhizon</name>
    <dbReference type="NCBI Taxonomy" id="34254"/>
    <lineage>
        <taxon>Eukaryota</taxon>
        <taxon>Viridiplantae</taxon>
        <taxon>Streptophyta</taxon>
        <taxon>Embryophyta</taxon>
        <taxon>Tracheophyta</taxon>
        <taxon>Spermatophyta</taxon>
        <taxon>Magnoliopsida</taxon>
        <taxon>eudicotyledons</taxon>
        <taxon>Gunneridae</taxon>
        <taxon>Pentapetalae</taxon>
        <taxon>asterids</taxon>
        <taxon>lamiids</taxon>
        <taxon>Boraginales</taxon>
        <taxon>Boraginaceae</taxon>
        <taxon>Boraginoideae</taxon>
        <taxon>Lithospermeae</taxon>
        <taxon>Lithospermum</taxon>
    </lineage>
</organism>
<dbReference type="PROSITE" id="PS50994">
    <property type="entry name" value="INTEGRASE"/>
    <property type="match status" value="1"/>
</dbReference>
<evidence type="ECO:0000256" key="1">
    <source>
        <dbReference type="ARBA" id="ARBA00022750"/>
    </source>
</evidence>
<dbReference type="InterPro" id="IPR054722">
    <property type="entry name" value="PolX-like_BBD"/>
</dbReference>
<sequence length="1064" mass="119209">MDNQGDVQTEVNRMPPIVNNPQLQIGNREIVSSQSNDNPGMAIVIVLLNENNYTIWSRAMKMVLGAKEKLGFIDGRVVVPNVGDENYDKLKRTDCMRYGTSNGPMIYQLEREMSSLSQGNMTVTMAHMQKELGKMMRNSGAGSSTAVDRVNFAGLGDFAGMSSSNLSSETDIGDRIWIIDTCATNYMCCNLSFFAHVSDVLHSSPITLPDGTRRFVTNTGTVKLNDTYHLDNCFFIPSFKYNLLSDQYSKQVVGIGKQHNGLYLLDIDSFSKSSLQKCCSTLFPVSRSVEQSGIYSGFTLISANVWLNRLALKTFYLMVMNQFSTKIKMVRSDNGAEFLCNDCQNFFSSLGIINQRSCPYTPQQNGVVERKHKHLLQVAWALMRQSNLPKEFWGEAVVTATYLIHRLPTPLLQWQTPYEKLHNKIPDIHHLRTFGCLCFATVCSPSSDKFAHRSYKGIFIGYSSVHKEYKVYNPITHKINMSRDVTFHENIFPYKATPTDSIQTPTPVIFPDSPSKIIPDLVPVVSPPVDIQNAPLPGTTSHNSESNLPDSPVIMRQSNRTRNKPGWLKDFVSFANNHHVSIDSLRETPHIPATFPFVFHDALEATHAIFLANVSNMQEPVSYSQAKNLVEWVQAMTEELQALQRNNTWDIVDLPHGKKPIGEDFTESFSPVAKCVTVRLLLALAASKGWLIHQLDVNNAFLHGTLDEVIYMKPPQGLLPPDSKQVCKITKSLYGLKQASRQWNHTFTSCLLAYGFTQSASDHCLFVKRSADIFLALLVYVDDVLVVSNSVVEVVAIKAHIDKSFTIKDLGLNLNGESSSLLADPKQYRRLVGRFLYLGFTRPDISYTIQQLSQFVHAPREIHWTAALHVLKYLKGCPSHGLFYPVNTPVTLQSYCDADWGSCKATRKSLTGYCIFLGASLVSWKSKKQLTVSKSSAEAEYRSMGATVCELQWISYVLADLGCSLNLPIPLMCDNQAALHITSNPVFHEWTKHLDIDCHIVRNQYLAGFIVPQQISTKVQPADLFTKALHAPQFQFLVPSWASVIFSSLNLRGDVEIYASKSGE</sequence>
<dbReference type="Pfam" id="PF14244">
    <property type="entry name" value="Retrotran_gag_3"/>
    <property type="match status" value="1"/>
</dbReference>
<dbReference type="GO" id="GO:0015074">
    <property type="term" value="P:DNA integration"/>
    <property type="evidence" value="ECO:0007669"/>
    <property type="project" value="InterPro"/>
</dbReference>
<dbReference type="GO" id="GO:0003676">
    <property type="term" value="F:nucleic acid binding"/>
    <property type="evidence" value="ECO:0007669"/>
    <property type="project" value="InterPro"/>
</dbReference>
<dbReference type="Pfam" id="PF07727">
    <property type="entry name" value="RVT_2"/>
    <property type="match status" value="1"/>
</dbReference>
<keyword evidence="4" id="KW-0472">Membrane</keyword>
<dbReference type="Pfam" id="PF22936">
    <property type="entry name" value="Pol_BBD"/>
    <property type="match status" value="1"/>
</dbReference>
<feature type="domain" description="Integrase catalytic" evidence="3">
    <location>
        <begin position="255"/>
        <end position="425"/>
    </location>
</feature>
<dbReference type="Pfam" id="PF25597">
    <property type="entry name" value="SH3_retrovirus"/>
    <property type="match status" value="1"/>
</dbReference>
<dbReference type="SUPFAM" id="SSF56672">
    <property type="entry name" value="DNA/RNA polymerases"/>
    <property type="match status" value="1"/>
</dbReference>